<sequence>MARSTFAYLAALGIAAALAACGDSSTEDASSTTTAGAGGMGGMGGMDGAGGSTSATGGGGGETAAPEAPVLEMVMPMDGVLHVEWSTPAPCDEIEGERKDPMHEYEVAFTVAGTKTSRMDAGAFEDLEYTYRLRCKVGEVYSDYSNEMSGNPTEE</sequence>
<comment type="caution">
    <text evidence="3">The sequence shown here is derived from an EMBL/GenBank/DDBJ whole genome shotgun (WGS) entry which is preliminary data.</text>
</comment>
<dbReference type="Proteomes" id="UP001217485">
    <property type="component" value="Unassembled WGS sequence"/>
</dbReference>
<evidence type="ECO:0000313" key="4">
    <source>
        <dbReference type="Proteomes" id="UP001217485"/>
    </source>
</evidence>
<feature type="chain" id="PRO_5046079090" description="Fibronectin type-III domain-containing protein" evidence="2">
    <location>
        <begin position="20"/>
        <end position="155"/>
    </location>
</feature>
<keyword evidence="2" id="KW-0732">Signal</keyword>
<feature type="compositionally biased region" description="Low complexity" evidence="1">
    <location>
        <begin position="24"/>
        <end position="35"/>
    </location>
</feature>
<gene>
    <name evidence="3" type="ORF">POL72_42580</name>
</gene>
<dbReference type="EMBL" id="JAQNDK010000005">
    <property type="protein sequence ID" value="MDC0684483.1"/>
    <property type="molecule type" value="Genomic_DNA"/>
</dbReference>
<organism evidence="3 4">
    <name type="scientific">Sorangium atrum</name>
    <dbReference type="NCBI Taxonomy" id="2995308"/>
    <lineage>
        <taxon>Bacteria</taxon>
        <taxon>Pseudomonadati</taxon>
        <taxon>Myxococcota</taxon>
        <taxon>Polyangia</taxon>
        <taxon>Polyangiales</taxon>
        <taxon>Polyangiaceae</taxon>
        <taxon>Sorangium</taxon>
    </lineage>
</organism>
<protein>
    <recommendedName>
        <fullName evidence="5">Fibronectin type-III domain-containing protein</fullName>
    </recommendedName>
</protein>
<feature type="compositionally biased region" description="Gly residues" evidence="1">
    <location>
        <begin position="36"/>
        <end position="62"/>
    </location>
</feature>
<accession>A0ABT5CEW2</accession>
<feature type="region of interest" description="Disordered" evidence="1">
    <location>
        <begin position="24"/>
        <end position="70"/>
    </location>
</feature>
<feature type="signal peptide" evidence="2">
    <location>
        <begin position="1"/>
        <end position="19"/>
    </location>
</feature>
<evidence type="ECO:0000256" key="2">
    <source>
        <dbReference type="SAM" id="SignalP"/>
    </source>
</evidence>
<dbReference type="PROSITE" id="PS51257">
    <property type="entry name" value="PROKAR_LIPOPROTEIN"/>
    <property type="match status" value="1"/>
</dbReference>
<evidence type="ECO:0000256" key="1">
    <source>
        <dbReference type="SAM" id="MobiDB-lite"/>
    </source>
</evidence>
<dbReference type="RefSeq" id="WP_272102610.1">
    <property type="nucleotide sequence ID" value="NZ_JAQNDK010000005.1"/>
</dbReference>
<proteinExistence type="predicted"/>
<name>A0ABT5CEW2_9BACT</name>
<evidence type="ECO:0008006" key="5">
    <source>
        <dbReference type="Google" id="ProtNLM"/>
    </source>
</evidence>
<keyword evidence="4" id="KW-1185">Reference proteome</keyword>
<evidence type="ECO:0000313" key="3">
    <source>
        <dbReference type="EMBL" id="MDC0684483.1"/>
    </source>
</evidence>
<reference evidence="3 4" key="1">
    <citation type="submission" date="2023-01" db="EMBL/GenBank/DDBJ databases">
        <title>Minimal conservation of predation-associated metabolite biosynthetic gene clusters underscores biosynthetic potential of Myxococcota including descriptions for ten novel species: Archangium lansinium sp. nov., Myxococcus landrumus sp. nov., Nannocystis bai.</title>
        <authorList>
            <person name="Ahearne A."/>
            <person name="Stevens C."/>
            <person name="Dowd S."/>
        </authorList>
    </citation>
    <scope>NUCLEOTIDE SEQUENCE [LARGE SCALE GENOMIC DNA]</scope>
    <source>
        <strain evidence="3 4">WIWO2</strain>
    </source>
</reference>